<dbReference type="STRING" id="1314778.A0A5C3P394"/>
<dbReference type="InterPro" id="IPR002889">
    <property type="entry name" value="WSC_carb-bd"/>
</dbReference>
<name>A0A5C3P394_9APHY</name>
<evidence type="ECO:0000256" key="4">
    <source>
        <dbReference type="ARBA" id="ARBA00022989"/>
    </source>
</evidence>
<keyword evidence="6" id="KW-0325">Glycoprotein</keyword>
<sequence>MLKLITFSILASLAAPTVLAVAFNPGPIPLNWTTFIPCAVDIPSRVITGVVTTVLPNLTAASCIESCDAQNFIYAGVENGNECHCGSGIASSVLDSALNSDCNFACTGDASLSCGGAWRIQLYKSPALASGGWGFEGCFVDTPTAPAFADPVVHHTFDTNDNLFTNCLKYCGHIGLPWAGIEDAAECQCSFGLVPGAVDVDRSECDLKCPGPFGDPEQRDTAVHRREFLQLLWGGGV</sequence>
<keyword evidence="10" id="KW-1185">Reference proteome</keyword>
<evidence type="ECO:0000256" key="1">
    <source>
        <dbReference type="ARBA" id="ARBA00004167"/>
    </source>
</evidence>
<keyword evidence="2" id="KW-0812">Transmembrane</keyword>
<organism evidence="9 10">
    <name type="scientific">Polyporus arcularius HHB13444</name>
    <dbReference type="NCBI Taxonomy" id="1314778"/>
    <lineage>
        <taxon>Eukaryota</taxon>
        <taxon>Fungi</taxon>
        <taxon>Dikarya</taxon>
        <taxon>Basidiomycota</taxon>
        <taxon>Agaricomycotina</taxon>
        <taxon>Agaricomycetes</taxon>
        <taxon>Polyporales</taxon>
        <taxon>Polyporaceae</taxon>
        <taxon>Polyporus</taxon>
    </lineage>
</organism>
<dbReference type="PROSITE" id="PS51212">
    <property type="entry name" value="WSC"/>
    <property type="match status" value="2"/>
</dbReference>
<dbReference type="InParanoid" id="A0A5C3P394"/>
<gene>
    <name evidence="9" type="ORF">K466DRAFT_647349</name>
</gene>
<dbReference type="GO" id="GO:0005886">
    <property type="term" value="C:plasma membrane"/>
    <property type="evidence" value="ECO:0007669"/>
    <property type="project" value="TreeGrafter"/>
</dbReference>
<evidence type="ECO:0000256" key="7">
    <source>
        <dbReference type="SAM" id="SignalP"/>
    </source>
</evidence>
<evidence type="ECO:0000256" key="5">
    <source>
        <dbReference type="ARBA" id="ARBA00023136"/>
    </source>
</evidence>
<dbReference type="PANTHER" id="PTHR24269">
    <property type="entry name" value="KREMEN PROTEIN"/>
    <property type="match status" value="1"/>
</dbReference>
<keyword evidence="3 7" id="KW-0732">Signal</keyword>
<evidence type="ECO:0000256" key="6">
    <source>
        <dbReference type="ARBA" id="ARBA00023180"/>
    </source>
</evidence>
<evidence type="ECO:0000313" key="9">
    <source>
        <dbReference type="EMBL" id="TFK84124.1"/>
    </source>
</evidence>
<feature type="signal peptide" evidence="7">
    <location>
        <begin position="1"/>
        <end position="20"/>
    </location>
</feature>
<proteinExistence type="predicted"/>
<keyword evidence="5" id="KW-0472">Membrane</keyword>
<dbReference type="InterPro" id="IPR051836">
    <property type="entry name" value="Kremen_rcpt"/>
</dbReference>
<accession>A0A5C3P394</accession>
<evidence type="ECO:0000256" key="3">
    <source>
        <dbReference type="ARBA" id="ARBA00022729"/>
    </source>
</evidence>
<keyword evidence="4" id="KW-1133">Transmembrane helix</keyword>
<evidence type="ECO:0000256" key="2">
    <source>
        <dbReference type="ARBA" id="ARBA00022692"/>
    </source>
</evidence>
<feature type="chain" id="PRO_5022833310" evidence="7">
    <location>
        <begin position="21"/>
        <end position="237"/>
    </location>
</feature>
<dbReference type="AlphaFoldDB" id="A0A5C3P394"/>
<dbReference type="Proteomes" id="UP000308197">
    <property type="component" value="Unassembled WGS sequence"/>
</dbReference>
<comment type="subcellular location">
    <subcellularLocation>
        <location evidence="1">Membrane</location>
        <topology evidence="1">Single-pass membrane protein</topology>
    </subcellularLocation>
</comment>
<protein>
    <submittedName>
        <fullName evidence="9">WSC-domain-containing protein</fullName>
    </submittedName>
</protein>
<reference evidence="9 10" key="1">
    <citation type="journal article" date="2019" name="Nat. Ecol. Evol.">
        <title>Megaphylogeny resolves global patterns of mushroom evolution.</title>
        <authorList>
            <person name="Varga T."/>
            <person name="Krizsan K."/>
            <person name="Foldi C."/>
            <person name="Dima B."/>
            <person name="Sanchez-Garcia M."/>
            <person name="Sanchez-Ramirez S."/>
            <person name="Szollosi G.J."/>
            <person name="Szarkandi J.G."/>
            <person name="Papp V."/>
            <person name="Albert L."/>
            <person name="Andreopoulos W."/>
            <person name="Angelini C."/>
            <person name="Antonin V."/>
            <person name="Barry K.W."/>
            <person name="Bougher N.L."/>
            <person name="Buchanan P."/>
            <person name="Buyck B."/>
            <person name="Bense V."/>
            <person name="Catcheside P."/>
            <person name="Chovatia M."/>
            <person name="Cooper J."/>
            <person name="Damon W."/>
            <person name="Desjardin D."/>
            <person name="Finy P."/>
            <person name="Geml J."/>
            <person name="Haridas S."/>
            <person name="Hughes K."/>
            <person name="Justo A."/>
            <person name="Karasinski D."/>
            <person name="Kautmanova I."/>
            <person name="Kiss B."/>
            <person name="Kocsube S."/>
            <person name="Kotiranta H."/>
            <person name="LaButti K.M."/>
            <person name="Lechner B.E."/>
            <person name="Liimatainen K."/>
            <person name="Lipzen A."/>
            <person name="Lukacs Z."/>
            <person name="Mihaltcheva S."/>
            <person name="Morgado L.N."/>
            <person name="Niskanen T."/>
            <person name="Noordeloos M.E."/>
            <person name="Ohm R.A."/>
            <person name="Ortiz-Santana B."/>
            <person name="Ovrebo C."/>
            <person name="Racz N."/>
            <person name="Riley R."/>
            <person name="Savchenko A."/>
            <person name="Shiryaev A."/>
            <person name="Soop K."/>
            <person name="Spirin V."/>
            <person name="Szebenyi C."/>
            <person name="Tomsovsky M."/>
            <person name="Tulloss R.E."/>
            <person name="Uehling J."/>
            <person name="Grigoriev I.V."/>
            <person name="Vagvolgyi C."/>
            <person name="Papp T."/>
            <person name="Martin F.M."/>
            <person name="Miettinen O."/>
            <person name="Hibbett D.S."/>
            <person name="Nagy L.G."/>
        </authorList>
    </citation>
    <scope>NUCLEOTIDE SEQUENCE [LARGE SCALE GENOMIC DNA]</scope>
    <source>
        <strain evidence="9 10">HHB13444</strain>
    </source>
</reference>
<feature type="domain" description="WSC" evidence="8">
    <location>
        <begin position="32"/>
        <end position="126"/>
    </location>
</feature>
<evidence type="ECO:0000313" key="10">
    <source>
        <dbReference type="Proteomes" id="UP000308197"/>
    </source>
</evidence>
<dbReference type="Pfam" id="PF01822">
    <property type="entry name" value="WSC"/>
    <property type="match status" value="2"/>
</dbReference>
<dbReference type="PANTHER" id="PTHR24269:SF16">
    <property type="entry name" value="PROTEIN SLG1"/>
    <property type="match status" value="1"/>
</dbReference>
<dbReference type="EMBL" id="ML211340">
    <property type="protein sequence ID" value="TFK84124.1"/>
    <property type="molecule type" value="Genomic_DNA"/>
</dbReference>
<feature type="domain" description="WSC" evidence="8">
    <location>
        <begin position="132"/>
        <end position="232"/>
    </location>
</feature>
<dbReference type="SMART" id="SM00321">
    <property type="entry name" value="WSC"/>
    <property type="match status" value="1"/>
</dbReference>
<evidence type="ECO:0000259" key="8">
    <source>
        <dbReference type="PROSITE" id="PS51212"/>
    </source>
</evidence>